<dbReference type="GO" id="GO:0005524">
    <property type="term" value="F:ATP binding"/>
    <property type="evidence" value="ECO:0007669"/>
    <property type="project" value="InterPro"/>
</dbReference>
<reference evidence="4 5" key="2">
    <citation type="submission" date="2018-11" db="EMBL/GenBank/DDBJ databases">
        <authorList>
            <consortium name="Pathogen Informatics"/>
        </authorList>
    </citation>
    <scope>NUCLEOTIDE SEQUENCE [LARGE SCALE GENOMIC DNA]</scope>
</reference>
<dbReference type="EMBL" id="UYRR01006948">
    <property type="protein sequence ID" value="VDK23139.1"/>
    <property type="molecule type" value="Genomic_DNA"/>
</dbReference>
<dbReference type="AlphaFoldDB" id="A0A0M3J9N7"/>
<evidence type="ECO:0000313" key="6">
    <source>
        <dbReference type="WBParaSite" id="ASIM_0000430601-mRNA-1"/>
    </source>
</evidence>
<dbReference type="OrthoDB" id="448448at2759"/>
<dbReference type="Gene3D" id="3.40.50.10810">
    <property type="entry name" value="Tandem AAA-ATPase domain"/>
    <property type="match status" value="1"/>
</dbReference>
<dbReference type="SUPFAM" id="SSF52540">
    <property type="entry name" value="P-loop containing nucleoside triphosphate hydrolases"/>
    <property type="match status" value="1"/>
</dbReference>
<dbReference type="Pfam" id="PF00271">
    <property type="entry name" value="Helicase_C"/>
    <property type="match status" value="1"/>
</dbReference>
<keyword evidence="5" id="KW-1185">Reference proteome</keyword>
<dbReference type="GO" id="GO:0016787">
    <property type="term" value="F:hydrolase activity"/>
    <property type="evidence" value="ECO:0007669"/>
    <property type="project" value="UniProtKB-KW"/>
</dbReference>
<organism evidence="6">
    <name type="scientific">Anisakis simplex</name>
    <name type="common">Herring worm</name>
    <dbReference type="NCBI Taxonomy" id="6269"/>
    <lineage>
        <taxon>Eukaryota</taxon>
        <taxon>Metazoa</taxon>
        <taxon>Ecdysozoa</taxon>
        <taxon>Nematoda</taxon>
        <taxon>Chromadorea</taxon>
        <taxon>Rhabditida</taxon>
        <taxon>Spirurina</taxon>
        <taxon>Ascaridomorpha</taxon>
        <taxon>Ascaridoidea</taxon>
        <taxon>Anisakidae</taxon>
        <taxon>Anisakis</taxon>
        <taxon>Anisakis simplex complex</taxon>
    </lineage>
</organism>
<evidence type="ECO:0000313" key="4">
    <source>
        <dbReference type="EMBL" id="VDK23139.1"/>
    </source>
</evidence>
<dbReference type="CDD" id="cd18793">
    <property type="entry name" value="SF2_C_SNF"/>
    <property type="match status" value="1"/>
</dbReference>
<keyword evidence="1" id="KW-0378">Hydrolase</keyword>
<dbReference type="InterPro" id="IPR001650">
    <property type="entry name" value="Helicase_C-like"/>
</dbReference>
<accession>A0A0M3J9N7</accession>
<protein>
    <submittedName>
        <fullName evidence="6">SNF2_N domain-containing protein</fullName>
    </submittedName>
</protein>
<proteinExistence type="predicted"/>
<evidence type="ECO:0000256" key="1">
    <source>
        <dbReference type="ARBA" id="ARBA00022801"/>
    </source>
</evidence>
<evidence type="ECO:0000259" key="3">
    <source>
        <dbReference type="Pfam" id="PF00271"/>
    </source>
</evidence>
<dbReference type="Pfam" id="PF00176">
    <property type="entry name" value="SNF2-rel_dom"/>
    <property type="match status" value="1"/>
</dbReference>
<name>A0A0M3J9N7_ANISI</name>
<dbReference type="PANTHER" id="PTHR10799">
    <property type="entry name" value="SNF2/RAD54 HELICASE FAMILY"/>
    <property type="match status" value="1"/>
</dbReference>
<evidence type="ECO:0000259" key="2">
    <source>
        <dbReference type="Pfam" id="PF00176"/>
    </source>
</evidence>
<dbReference type="Proteomes" id="UP000267096">
    <property type="component" value="Unassembled WGS sequence"/>
</dbReference>
<dbReference type="WBParaSite" id="ASIM_0000430601-mRNA-1">
    <property type="protein sequence ID" value="ASIM_0000430601-mRNA-1"/>
    <property type="gene ID" value="ASIM_0000430601"/>
</dbReference>
<dbReference type="Gene3D" id="3.40.50.300">
    <property type="entry name" value="P-loop containing nucleotide triphosphate hydrolases"/>
    <property type="match status" value="2"/>
</dbReference>
<dbReference type="InterPro" id="IPR000330">
    <property type="entry name" value="SNF2_N"/>
</dbReference>
<gene>
    <name evidence="4" type="ORF">ASIM_LOCUS4120</name>
</gene>
<dbReference type="InterPro" id="IPR027417">
    <property type="entry name" value="P-loop_NTPase"/>
</dbReference>
<reference evidence="6" key="1">
    <citation type="submission" date="2017-02" db="UniProtKB">
        <authorList>
            <consortium name="WormBaseParasite"/>
        </authorList>
    </citation>
    <scope>IDENTIFICATION</scope>
</reference>
<evidence type="ECO:0000313" key="5">
    <source>
        <dbReference type="Proteomes" id="UP000267096"/>
    </source>
</evidence>
<feature type="domain" description="SNF2 N-terminal" evidence="2">
    <location>
        <begin position="12"/>
        <end position="89"/>
    </location>
</feature>
<feature type="domain" description="Helicase C-terminal" evidence="3">
    <location>
        <begin position="160"/>
        <end position="214"/>
    </location>
</feature>
<dbReference type="InterPro" id="IPR049730">
    <property type="entry name" value="SNF2/RAD54-like_C"/>
</dbReference>
<dbReference type="InterPro" id="IPR038718">
    <property type="entry name" value="SNF2-like_sf"/>
</dbReference>
<sequence length="214" mass="25324">MEAKSGSLYEADKIEQAKAILQPYILRRLKINVLSYLPKKIERVICCKMSEEQQRIYDDLIREYREMDANCDKMTIGRLMELRKIANHPLLYRRQYTDDRVIKIANVLCKAESEYEKKNPEHLAEDLAFRSDFAISQLCSKYRSTQQFSLDERIALESGKFKELDHLLPEIKEKGDKVLIFSQFTTMMDILEVYLRLRGYEYCRLDGSTPVMER</sequence>